<accession>A0A4V2YRB0</accession>
<dbReference type="OrthoDB" id="5197617at2"/>
<proteinExistence type="predicted"/>
<reference evidence="1 2" key="1">
    <citation type="submission" date="2019-03" db="EMBL/GenBank/DDBJ databases">
        <title>Draft genome sequences of novel Actinobacteria.</title>
        <authorList>
            <person name="Sahin N."/>
            <person name="Ay H."/>
            <person name="Saygin H."/>
        </authorList>
    </citation>
    <scope>NUCLEOTIDE SEQUENCE [LARGE SCALE GENOMIC DNA]</scope>
    <source>
        <strain evidence="1 2">DSM 45941</strain>
    </source>
</reference>
<dbReference type="AlphaFoldDB" id="A0A4V2YRB0"/>
<evidence type="ECO:0000313" key="1">
    <source>
        <dbReference type="EMBL" id="TDD65437.1"/>
    </source>
</evidence>
<evidence type="ECO:0000313" key="2">
    <source>
        <dbReference type="Proteomes" id="UP000295578"/>
    </source>
</evidence>
<comment type="caution">
    <text evidence="1">The sequence shown here is derived from an EMBL/GenBank/DDBJ whole genome shotgun (WGS) entry which is preliminary data.</text>
</comment>
<gene>
    <name evidence="1" type="ORF">E1293_40290</name>
</gene>
<keyword evidence="2" id="KW-1185">Reference proteome</keyword>
<name>A0A4V2YRB0_9ACTN</name>
<dbReference type="EMBL" id="SMKY01000334">
    <property type="protein sequence ID" value="TDD65437.1"/>
    <property type="molecule type" value="Genomic_DNA"/>
</dbReference>
<protein>
    <submittedName>
        <fullName evidence="1">Uncharacterized protein</fullName>
    </submittedName>
</protein>
<dbReference type="Proteomes" id="UP000295578">
    <property type="component" value="Unassembled WGS sequence"/>
</dbReference>
<dbReference type="RefSeq" id="WP_132204302.1">
    <property type="nucleotide sequence ID" value="NZ_SMKY01000334.1"/>
</dbReference>
<organism evidence="1 2">
    <name type="scientific">Actinomadura darangshiensis</name>
    <dbReference type="NCBI Taxonomy" id="705336"/>
    <lineage>
        <taxon>Bacteria</taxon>
        <taxon>Bacillati</taxon>
        <taxon>Actinomycetota</taxon>
        <taxon>Actinomycetes</taxon>
        <taxon>Streptosporangiales</taxon>
        <taxon>Thermomonosporaceae</taxon>
        <taxon>Actinomadura</taxon>
    </lineage>
</organism>
<sequence>MEGLLASGEQGSGSRVVVDVTYEEAHSIYALLVCTLLLFANEETFFSRIGAFRENLTDMAHGFWKVVRELGD</sequence>